<name>A0ABN8R4Z6_9CNID</name>
<dbReference type="InterPro" id="IPR011009">
    <property type="entry name" value="Kinase-like_dom_sf"/>
</dbReference>
<dbReference type="SUPFAM" id="SSF56112">
    <property type="entry name" value="Protein kinase-like (PK-like)"/>
    <property type="match status" value="2"/>
</dbReference>
<keyword evidence="3" id="KW-0418">Kinase</keyword>
<evidence type="ECO:0000256" key="1">
    <source>
        <dbReference type="ARBA" id="ARBA00022679"/>
    </source>
</evidence>
<accession>A0ABN8R4Z6</accession>
<feature type="domain" description="Protein kinase" evidence="7">
    <location>
        <begin position="438"/>
        <end position="674"/>
    </location>
</feature>
<protein>
    <recommendedName>
        <fullName evidence="7">Protein kinase domain-containing protein</fullName>
    </recommendedName>
</protein>
<keyword evidence="4 6" id="KW-0067">ATP-binding</keyword>
<dbReference type="PANTHER" id="PTHR11042:SF190">
    <property type="entry name" value="MITOSIS INHIBITOR PROTEIN KINASE MIK1"/>
    <property type="match status" value="1"/>
</dbReference>
<evidence type="ECO:0000259" key="7">
    <source>
        <dbReference type="PROSITE" id="PS50011"/>
    </source>
</evidence>
<gene>
    <name evidence="8" type="ORF">PLOB_00015228</name>
</gene>
<evidence type="ECO:0000256" key="2">
    <source>
        <dbReference type="ARBA" id="ARBA00022741"/>
    </source>
</evidence>
<evidence type="ECO:0000313" key="9">
    <source>
        <dbReference type="Proteomes" id="UP001159405"/>
    </source>
</evidence>
<sequence length="674" mass="76395">MNQTAHENVISVLAAEQFRDARGLHMLILTEYCVGGTLNERLTRRSSEEINFKWIRQMAVALAFLHSRRIVHRDLKADNVLLTATEDVKLADFGLAREYIALKRIDASRDDGLWMSCYTQYYMNSGVGPIHWVAPEFFSGRYTEKADVFSLGTLFFAILERDFVMINGTPMYGAFKRIPGGGEVGIGYAMANYGSNITIQFSPYAQGSGAMQRIALDAMQYNKNDRPSAEEIHNRITNIQRSVRLSNSGNQQASEGCEFSAFGALAVYLSVTRKKSSDFHGGIRFQSSFTIRWELENKNFLKIDIIDSLKYRIMAIKTNENFIPFSNSVTFRKPRETDLVTASELIPGIPGFLCDNQSSKFIITALYLLHCFCILDIRPYSKKLKLMIASIAEGAFLFRFVCPVRIFLCHKLTKKIRRRIRSLVLKGKWSKPFMPLNLGVPLNVGSGAFGDVYKVKDKATGMKYALKDVHQSKESLAEMKESDILGQISHVNVVTLIARDNMNHFDFESSHELILMEYCAGGILNERLHRPSSDIVNVKWMKQAASGLVYLHEQNVVHHDLKTENVLLTETEDVNLADFGLARPFIALKNRKTNPPSRFCDDSLLAEYYMNSQVGTPHWMAPDVFEGHYTERADVFSLGAIFFAILQRDCVDVNGKRFYGVFHRVGDKEVGPWL</sequence>
<dbReference type="EMBL" id="CALNXK010000191">
    <property type="protein sequence ID" value="CAH3174429.1"/>
    <property type="molecule type" value="Genomic_DNA"/>
</dbReference>
<evidence type="ECO:0000313" key="8">
    <source>
        <dbReference type="EMBL" id="CAH3174429.1"/>
    </source>
</evidence>
<keyword evidence="9" id="KW-1185">Reference proteome</keyword>
<dbReference type="PROSITE" id="PS00108">
    <property type="entry name" value="PROTEIN_KINASE_ST"/>
    <property type="match status" value="2"/>
</dbReference>
<evidence type="ECO:0000256" key="4">
    <source>
        <dbReference type="ARBA" id="ARBA00022840"/>
    </source>
</evidence>
<dbReference type="Gene3D" id="1.10.510.10">
    <property type="entry name" value="Transferase(Phosphotransferase) domain 1"/>
    <property type="match status" value="2"/>
</dbReference>
<evidence type="ECO:0000256" key="5">
    <source>
        <dbReference type="ARBA" id="ARBA00037982"/>
    </source>
</evidence>
<feature type="binding site" evidence="6">
    <location>
        <position position="467"/>
    </location>
    <ligand>
        <name>ATP</name>
        <dbReference type="ChEBI" id="CHEBI:30616"/>
    </ligand>
</feature>
<dbReference type="PROSITE" id="PS50011">
    <property type="entry name" value="PROTEIN_KINASE_DOM"/>
    <property type="match status" value="2"/>
</dbReference>
<keyword evidence="1" id="KW-0808">Transferase</keyword>
<evidence type="ECO:0000256" key="6">
    <source>
        <dbReference type="PROSITE-ProRule" id="PRU10141"/>
    </source>
</evidence>
<dbReference type="InterPro" id="IPR000719">
    <property type="entry name" value="Prot_kinase_dom"/>
</dbReference>
<dbReference type="PANTHER" id="PTHR11042">
    <property type="entry name" value="EUKARYOTIC TRANSLATION INITIATION FACTOR 2-ALPHA KINASE EIF2-ALPHA KINASE -RELATED"/>
    <property type="match status" value="1"/>
</dbReference>
<comment type="caution">
    <text evidence="8">The sequence shown here is derived from an EMBL/GenBank/DDBJ whole genome shotgun (WGS) entry which is preliminary data.</text>
</comment>
<feature type="domain" description="Protein kinase" evidence="7">
    <location>
        <begin position="1"/>
        <end position="236"/>
    </location>
</feature>
<dbReference type="InterPro" id="IPR008271">
    <property type="entry name" value="Ser/Thr_kinase_AS"/>
</dbReference>
<dbReference type="SMART" id="SM00220">
    <property type="entry name" value="S_TKc"/>
    <property type="match status" value="2"/>
</dbReference>
<dbReference type="PROSITE" id="PS00107">
    <property type="entry name" value="PROTEIN_KINASE_ATP"/>
    <property type="match status" value="1"/>
</dbReference>
<organism evidence="8 9">
    <name type="scientific">Porites lobata</name>
    <dbReference type="NCBI Taxonomy" id="104759"/>
    <lineage>
        <taxon>Eukaryota</taxon>
        <taxon>Metazoa</taxon>
        <taxon>Cnidaria</taxon>
        <taxon>Anthozoa</taxon>
        <taxon>Hexacorallia</taxon>
        <taxon>Scleractinia</taxon>
        <taxon>Fungiina</taxon>
        <taxon>Poritidae</taxon>
        <taxon>Porites</taxon>
    </lineage>
</organism>
<dbReference type="Pfam" id="PF00069">
    <property type="entry name" value="Pkinase"/>
    <property type="match status" value="2"/>
</dbReference>
<reference evidence="8 9" key="1">
    <citation type="submission" date="2022-05" db="EMBL/GenBank/DDBJ databases">
        <authorList>
            <consortium name="Genoscope - CEA"/>
            <person name="William W."/>
        </authorList>
    </citation>
    <scope>NUCLEOTIDE SEQUENCE [LARGE SCALE GENOMIC DNA]</scope>
</reference>
<proteinExistence type="inferred from homology"/>
<evidence type="ECO:0000256" key="3">
    <source>
        <dbReference type="ARBA" id="ARBA00022777"/>
    </source>
</evidence>
<keyword evidence="2 6" id="KW-0547">Nucleotide-binding</keyword>
<comment type="similarity">
    <text evidence="5">Belongs to the protein kinase superfamily. Ser/Thr protein kinase family. GCN2 subfamily.</text>
</comment>
<dbReference type="Proteomes" id="UP001159405">
    <property type="component" value="Unassembled WGS sequence"/>
</dbReference>
<dbReference type="InterPro" id="IPR050339">
    <property type="entry name" value="CC_SR_Kinase"/>
</dbReference>
<dbReference type="InterPro" id="IPR017441">
    <property type="entry name" value="Protein_kinase_ATP_BS"/>
</dbReference>